<dbReference type="Proteomes" id="UP000694425">
    <property type="component" value="Unplaced"/>
</dbReference>
<feature type="coiled-coil region" evidence="1">
    <location>
        <begin position="180"/>
        <end position="257"/>
    </location>
</feature>
<keyword evidence="1" id="KW-0175">Coiled coil</keyword>
<keyword evidence="4" id="KW-1185">Reference proteome</keyword>
<feature type="compositionally biased region" description="Basic and acidic residues" evidence="2">
    <location>
        <begin position="19"/>
        <end position="30"/>
    </location>
</feature>
<evidence type="ECO:0000256" key="2">
    <source>
        <dbReference type="SAM" id="MobiDB-lite"/>
    </source>
</evidence>
<dbReference type="GO" id="GO:0005783">
    <property type="term" value="C:endoplasmic reticulum"/>
    <property type="evidence" value="ECO:0007669"/>
    <property type="project" value="Ensembl"/>
</dbReference>
<evidence type="ECO:0000256" key="1">
    <source>
        <dbReference type="SAM" id="Coils"/>
    </source>
</evidence>
<dbReference type="GeneTree" id="ENSGT00500000045001"/>
<feature type="region of interest" description="Disordered" evidence="2">
    <location>
        <begin position="1"/>
        <end position="39"/>
    </location>
</feature>
<dbReference type="AlphaFoldDB" id="A0A8C7AU68"/>
<dbReference type="Ensembl" id="ENSNVIT00000012645.1">
    <property type="protein sequence ID" value="ENSNVIP00000010789.1"/>
    <property type="gene ID" value="ENSNVIG00000008542.1"/>
</dbReference>
<feature type="compositionally biased region" description="Basic residues" evidence="2">
    <location>
        <begin position="1"/>
        <end position="11"/>
    </location>
</feature>
<evidence type="ECO:0000313" key="3">
    <source>
        <dbReference type="Ensembl" id="ENSNVIP00000010789.1"/>
    </source>
</evidence>
<reference evidence="3" key="2">
    <citation type="submission" date="2025-09" db="UniProtKB">
        <authorList>
            <consortium name="Ensembl"/>
        </authorList>
    </citation>
    <scope>IDENTIFICATION</scope>
</reference>
<evidence type="ECO:0000313" key="4">
    <source>
        <dbReference type="Proteomes" id="UP000694425"/>
    </source>
</evidence>
<gene>
    <name evidence="3" type="primary">IKBIP</name>
</gene>
<protein>
    <submittedName>
        <fullName evidence="3">IKBKB interacting protein</fullName>
    </submittedName>
</protein>
<dbReference type="PANTHER" id="PTHR21734">
    <property type="entry name" value="INHIBITOR OF NUCLEAR FACTOR KAPPA-B KINASE-INTERACTING PROTEIN"/>
    <property type="match status" value="1"/>
</dbReference>
<accession>A0A8C7AU68</accession>
<dbReference type="PANTHER" id="PTHR21734:SF11">
    <property type="entry name" value="INHIBITOR OF NUCLEAR FACTOR KAPPA-B KINASE-INTERACTING PROTEIN"/>
    <property type="match status" value="1"/>
</dbReference>
<reference evidence="3" key="1">
    <citation type="submission" date="2025-08" db="UniProtKB">
        <authorList>
            <consortium name="Ensembl"/>
        </authorList>
    </citation>
    <scope>IDENTIFICATION</scope>
</reference>
<dbReference type="GO" id="GO:0005730">
    <property type="term" value="C:nucleolus"/>
    <property type="evidence" value="ECO:0007669"/>
    <property type="project" value="Ensembl"/>
</dbReference>
<organism evidence="3 4">
    <name type="scientific">Neovison vison</name>
    <name type="common">American mink</name>
    <name type="synonym">Mustela vison</name>
    <dbReference type="NCBI Taxonomy" id="452646"/>
    <lineage>
        <taxon>Eukaryota</taxon>
        <taxon>Metazoa</taxon>
        <taxon>Chordata</taxon>
        <taxon>Craniata</taxon>
        <taxon>Vertebrata</taxon>
        <taxon>Euteleostomi</taxon>
        <taxon>Mammalia</taxon>
        <taxon>Eutheria</taxon>
        <taxon>Laurasiatheria</taxon>
        <taxon>Carnivora</taxon>
        <taxon>Caniformia</taxon>
        <taxon>Musteloidea</taxon>
        <taxon>Mustelidae</taxon>
        <taxon>Mustelinae</taxon>
        <taxon>Neogale</taxon>
    </lineage>
</organism>
<name>A0A8C7AU68_NEOVI</name>
<sequence length="376" mass="42894">MSEVKSRKKSGTKGAPSEPGKRSEGGKSTEARGGGGEGWVDPRTGVSLLSLGTCLGLAWFVFHQSEKFAKVESQYQLLKIETNKFQGLQSKISLISEKLESTESILQEATSSMSLVTQFEQEVSSLQSIMHDIQNSEELLTQKMQSLNEKFQNVSDFWKRTLEEMNVNTDIFKSESKHIHSQVTVQINSAEQEIKLLTERLKDLEDSTLRNIRTVKRQEEEDLLRVEEQLGSDTKAVEKLEEEQHALFARDEDLTNKLASYEPKVEECKTHLPTIESAIRSVLRVSQDLIGTEKKMEDLTTQMFNMEDDMLKAVSEIMEMQKTLERIQYDNSILKMQNDLDVLKGKVHDFMVYSSTREKGTLEEYNLENKGIDSDF</sequence>
<dbReference type="InterPro" id="IPR024152">
    <property type="entry name" value="Inh_kappa-B_kinase-int"/>
</dbReference>
<proteinExistence type="predicted"/>